<evidence type="ECO:0000313" key="2">
    <source>
        <dbReference type="EMBL" id="CAD7249851.1"/>
    </source>
</evidence>
<dbReference type="EMBL" id="LR902038">
    <property type="protein sequence ID" value="CAD7249851.1"/>
    <property type="molecule type" value="Genomic_DNA"/>
</dbReference>
<name>A0A7R9FP54_9CRUS</name>
<dbReference type="EMBL" id="CAJPEV010002521">
    <property type="protein sequence ID" value="CAG0897186.1"/>
    <property type="molecule type" value="Genomic_DNA"/>
</dbReference>
<sequence length="502" mass="54137">MLRFLLCLAAFLQGIFAQGGRSLDSMDQLIEALQAGRSVSATFDSLLCEQTNFSEPFLGGFGIAADGTFILVNTYVDRGSVALLDVYEISGDTGLVLNNYFAFCTALIGATFHEKGNHQPDTAITSFDDLRTVMMERGQLTVVANVIGCEHPLPPEVTIAEGGSAEFQYYVLQDAGETMLFVEWPGLSLSNVEGQTVYTVTRAIINVDGTAHLSGHSYNTQTWEDEYPYPDGFQCVLGESLTFYYASGGEFASYATYADVDAAVSAGKDLLALVNARACEMNGTYPEILAAGVHVMSWIRWETGEMPGIHFTQSIPDVTGDLLVQAFYLAIDETLYVRGTTFNPVDPGDIPDVVTLSCPLGSGVWFIAAPYDGTELTSFAAIVQAELDGEKLWVEIDFSECVDPTGEFDLTGLRAGARLQDLTILGSGTAEERLFGSAFAVNGDSNSGVVYETFGVTIDGNDDAIVYQGSWRYDENGEWGNAFGDTIFECTLGGGVKVLQEV</sequence>
<reference evidence="2" key="1">
    <citation type="submission" date="2020-11" db="EMBL/GenBank/DDBJ databases">
        <authorList>
            <person name="Tran Van P."/>
        </authorList>
    </citation>
    <scope>NUCLEOTIDE SEQUENCE</scope>
</reference>
<accession>A0A7R9FP54</accession>
<evidence type="ECO:0000313" key="3">
    <source>
        <dbReference type="Proteomes" id="UP000677054"/>
    </source>
</evidence>
<proteinExistence type="predicted"/>
<keyword evidence="1" id="KW-0732">Signal</keyword>
<evidence type="ECO:0000256" key="1">
    <source>
        <dbReference type="SAM" id="SignalP"/>
    </source>
</evidence>
<keyword evidence="3" id="KW-1185">Reference proteome</keyword>
<gene>
    <name evidence="2" type="ORF">DSTB1V02_LOCUS9637</name>
</gene>
<protein>
    <submittedName>
        <fullName evidence="2">Uncharacterized protein</fullName>
    </submittedName>
</protein>
<dbReference type="Proteomes" id="UP000677054">
    <property type="component" value="Unassembled WGS sequence"/>
</dbReference>
<feature type="chain" id="PRO_5036210481" evidence="1">
    <location>
        <begin position="18"/>
        <end position="502"/>
    </location>
</feature>
<dbReference type="AlphaFoldDB" id="A0A7R9FP54"/>
<feature type="signal peptide" evidence="1">
    <location>
        <begin position="1"/>
        <end position="17"/>
    </location>
</feature>
<organism evidence="2">
    <name type="scientific">Darwinula stevensoni</name>
    <dbReference type="NCBI Taxonomy" id="69355"/>
    <lineage>
        <taxon>Eukaryota</taxon>
        <taxon>Metazoa</taxon>
        <taxon>Ecdysozoa</taxon>
        <taxon>Arthropoda</taxon>
        <taxon>Crustacea</taxon>
        <taxon>Oligostraca</taxon>
        <taxon>Ostracoda</taxon>
        <taxon>Podocopa</taxon>
        <taxon>Podocopida</taxon>
        <taxon>Darwinulocopina</taxon>
        <taxon>Darwinuloidea</taxon>
        <taxon>Darwinulidae</taxon>
        <taxon>Darwinula</taxon>
    </lineage>
</organism>